<organism evidence="1 2">
    <name type="scientific">Candidatus Magnetoglobus multicellularis str. Araruama</name>
    <dbReference type="NCBI Taxonomy" id="890399"/>
    <lineage>
        <taxon>Bacteria</taxon>
        <taxon>Pseudomonadati</taxon>
        <taxon>Thermodesulfobacteriota</taxon>
        <taxon>Desulfobacteria</taxon>
        <taxon>Desulfobacterales</taxon>
        <taxon>Desulfobacteraceae</taxon>
        <taxon>Candidatus Magnetoglobus</taxon>
    </lineage>
</organism>
<evidence type="ECO:0000313" key="1">
    <source>
        <dbReference type="EMBL" id="ETR73672.1"/>
    </source>
</evidence>
<evidence type="ECO:0000313" key="2">
    <source>
        <dbReference type="Proteomes" id="UP000189670"/>
    </source>
</evidence>
<comment type="caution">
    <text evidence="1">The sequence shown here is derived from an EMBL/GenBank/DDBJ whole genome shotgun (WGS) entry which is preliminary data.</text>
</comment>
<gene>
    <name evidence="1" type="ORF">OMM_06803</name>
</gene>
<sequence length="79" mass="9231">MTNYEELFKEQMQSKGFAKAYYESRIGRIVDEFLDTLKEKIHRNEPKEKLIQLIDSIYQDIHKEESQGTYSADSVAALA</sequence>
<name>A0A1V1PFH9_9BACT</name>
<dbReference type="EMBL" id="ATBP01000045">
    <property type="protein sequence ID" value="ETR73672.1"/>
    <property type="molecule type" value="Genomic_DNA"/>
</dbReference>
<protein>
    <submittedName>
        <fullName evidence="1">Uncharacterized protein</fullName>
    </submittedName>
</protein>
<reference evidence="2" key="1">
    <citation type="submission" date="2012-11" db="EMBL/GenBank/DDBJ databases">
        <authorList>
            <person name="Lucero-Rivera Y.E."/>
            <person name="Tovar-Ramirez D."/>
        </authorList>
    </citation>
    <scope>NUCLEOTIDE SEQUENCE [LARGE SCALE GENOMIC DNA]</scope>
    <source>
        <strain evidence="2">Araruama</strain>
    </source>
</reference>
<dbReference type="AlphaFoldDB" id="A0A1V1PFH9"/>
<accession>A0A1V1PFH9</accession>
<proteinExistence type="predicted"/>
<dbReference type="Proteomes" id="UP000189670">
    <property type="component" value="Unassembled WGS sequence"/>
</dbReference>